<name>G3MN82_AMBMU</name>
<dbReference type="GO" id="GO:0005634">
    <property type="term" value="C:nucleus"/>
    <property type="evidence" value="ECO:0007669"/>
    <property type="project" value="UniProtKB-SubCell"/>
</dbReference>
<protein>
    <recommendedName>
        <fullName evidence="3">Barrier-to-autointegration factor-like protein</fullName>
    </recommendedName>
    <alternativeName>
        <fullName evidence="4">Barrier-to-autointegration factor 2</fullName>
    </alternativeName>
</protein>
<dbReference type="EMBL" id="JO843330">
    <property type="protein sequence ID" value="AEO34947.1"/>
    <property type="molecule type" value="mRNA"/>
</dbReference>
<dbReference type="PANTHER" id="PTHR47507:SF6">
    <property type="entry name" value="BARRIER-TO-AUTOINTEGRATION FACTOR"/>
    <property type="match status" value="1"/>
</dbReference>
<dbReference type="EMBL" id="JO843333">
    <property type="protein sequence ID" value="AEO34950.1"/>
    <property type="molecule type" value="mRNA"/>
</dbReference>
<evidence type="ECO:0000313" key="5">
    <source>
        <dbReference type="EMBL" id="AEO34950.1"/>
    </source>
</evidence>
<dbReference type="InterPro" id="IPR004122">
    <property type="entry name" value="BAF_prot"/>
</dbReference>
<dbReference type="GO" id="GO:0051276">
    <property type="term" value="P:chromosome organization"/>
    <property type="evidence" value="ECO:0007669"/>
    <property type="project" value="TreeGrafter"/>
</dbReference>
<organism evidence="5">
    <name type="scientific">Amblyomma maculatum</name>
    <name type="common">Gulf Coast tick</name>
    <dbReference type="NCBI Taxonomy" id="34609"/>
    <lineage>
        <taxon>Eukaryota</taxon>
        <taxon>Metazoa</taxon>
        <taxon>Ecdysozoa</taxon>
        <taxon>Arthropoda</taxon>
        <taxon>Chelicerata</taxon>
        <taxon>Arachnida</taxon>
        <taxon>Acari</taxon>
        <taxon>Parasitiformes</taxon>
        <taxon>Ixodida</taxon>
        <taxon>Ixodoidea</taxon>
        <taxon>Ixodidae</taxon>
        <taxon>Amblyomminae</taxon>
        <taxon>Amblyomma</taxon>
    </lineage>
</organism>
<dbReference type="EMBL" id="JO843329">
    <property type="protein sequence ID" value="AEO34946.1"/>
    <property type="molecule type" value="mRNA"/>
</dbReference>
<dbReference type="FunFam" id="1.10.150.40:FF:000002">
    <property type="entry name" value="Barrier to autointegration factor 2"/>
    <property type="match status" value="1"/>
</dbReference>
<sequence length="90" mass="10066">MSSTSKKHRYFTAEPMGNKSVTELAGIGDTLGGRLKANGYSRADSVVGQYLLMRGDRKQFSSWLTDVTGANSKQARDCYRCVDDWCQNFM</sequence>
<dbReference type="SUPFAM" id="SSF47798">
    <property type="entry name" value="Barrier-to-autointegration factor, BAF"/>
    <property type="match status" value="1"/>
</dbReference>
<dbReference type="GO" id="GO:0000793">
    <property type="term" value="C:condensed chromosome"/>
    <property type="evidence" value="ECO:0007669"/>
    <property type="project" value="TreeGrafter"/>
</dbReference>
<dbReference type="Gene3D" id="1.10.150.40">
    <property type="entry name" value="Barrier-to-autointegration factor, BAF"/>
    <property type="match status" value="1"/>
</dbReference>
<proteinExistence type="evidence at transcript level"/>
<evidence type="ECO:0000256" key="2">
    <source>
        <dbReference type="ARBA" id="ARBA00023242"/>
    </source>
</evidence>
<reference evidence="5" key="1">
    <citation type="journal article" date="2011" name="PLoS ONE">
        <title>A deep insight into the sialotranscriptome of the gulf coast tick, Amblyomma maculatum.</title>
        <authorList>
            <person name="Karim S."/>
            <person name="Singh P."/>
            <person name="Ribeiro J.M."/>
        </authorList>
    </citation>
    <scope>NUCLEOTIDE SEQUENCE</scope>
    <source>
        <tissue evidence="5">Salivary gland</tissue>
    </source>
</reference>
<dbReference type="AlphaFoldDB" id="G3MN82"/>
<comment type="subcellular location">
    <subcellularLocation>
        <location evidence="1">Nucleus</location>
    </subcellularLocation>
</comment>
<keyword evidence="2" id="KW-0539">Nucleus</keyword>
<dbReference type="GO" id="GO:0003677">
    <property type="term" value="F:DNA binding"/>
    <property type="evidence" value="ECO:0007669"/>
    <property type="project" value="InterPro"/>
</dbReference>
<accession>G3MN82</accession>
<dbReference type="SMART" id="SM01023">
    <property type="entry name" value="BAF"/>
    <property type="match status" value="1"/>
</dbReference>
<evidence type="ECO:0000256" key="3">
    <source>
        <dbReference type="ARBA" id="ARBA00074730"/>
    </source>
</evidence>
<evidence type="ECO:0000256" key="1">
    <source>
        <dbReference type="ARBA" id="ARBA00004123"/>
    </source>
</evidence>
<evidence type="ECO:0000256" key="4">
    <source>
        <dbReference type="ARBA" id="ARBA00079764"/>
    </source>
</evidence>
<dbReference type="PANTHER" id="PTHR47507">
    <property type="entry name" value="BARRIER TO AUTOINTEGRATION FACTOR 2"/>
    <property type="match status" value="1"/>
</dbReference>
<dbReference type="Pfam" id="PF02961">
    <property type="entry name" value="SAM_BAF"/>
    <property type="match status" value="1"/>
</dbReference>
<dbReference type="InterPro" id="IPR036617">
    <property type="entry name" value="BAF_sf"/>
</dbReference>
<dbReference type="InterPro" id="IPR051387">
    <property type="entry name" value="BAF"/>
</dbReference>